<dbReference type="Proteomes" id="UP000249065">
    <property type="component" value="Unassembled WGS sequence"/>
</dbReference>
<sequence length="241" mass="27117">MSNIAGKAYAMNVLTPIRRRWSWLPQWRWLPTRPGLQVLFFMLSRCRPSQLGRLLGLRLIHFARWVVIPRDAWPDLGQGRPHLQHDAMLFLSNFNGTWDQYIDAFADGLPDGLDLFWYTSSKYPRSIPVGEFKAYIARNQIDTNYYYNATPGAAQRDIKRALRLAQGLAALTAVHAKGDPAAFAAEYRRQLVEEGLQNCLGSHGYAPSASVAAESADRDRAAYLDQSQAADWRVPAPADAP</sequence>
<proteinExistence type="predicted"/>
<keyword evidence="2" id="KW-1185">Reference proteome</keyword>
<dbReference type="EMBL" id="QLIX01000004">
    <property type="protein sequence ID" value="RAI59475.1"/>
    <property type="molecule type" value="Genomic_DNA"/>
</dbReference>
<gene>
    <name evidence="1" type="ORF">DOO78_07680</name>
</gene>
<dbReference type="RefSeq" id="WP_111469163.1">
    <property type="nucleotide sequence ID" value="NZ_QLIX01000004.1"/>
</dbReference>
<protein>
    <submittedName>
        <fullName evidence="1">Uncharacterized protein</fullName>
    </submittedName>
</protein>
<comment type="caution">
    <text evidence="1">The sequence shown here is derived from an EMBL/GenBank/DDBJ whole genome shotgun (WGS) entry which is preliminary data.</text>
</comment>
<dbReference type="AlphaFoldDB" id="A0A327MAJ9"/>
<reference evidence="2" key="1">
    <citation type="submission" date="2018-06" db="EMBL/GenBank/DDBJ databases">
        <authorList>
            <person name="Khan S.A."/>
        </authorList>
    </citation>
    <scope>NUCLEOTIDE SEQUENCE [LARGE SCALE GENOMIC DNA]</scope>
    <source>
        <strain evidence="2">DB-1506</strain>
    </source>
</reference>
<evidence type="ECO:0000313" key="1">
    <source>
        <dbReference type="EMBL" id="RAI59475.1"/>
    </source>
</evidence>
<name>A0A327MAJ9_9PROT</name>
<dbReference type="OrthoDB" id="116741at2"/>
<organism evidence="1 2">
    <name type="scientific">Roseicella frigidaeris</name>
    <dbReference type="NCBI Taxonomy" id="2230885"/>
    <lineage>
        <taxon>Bacteria</taxon>
        <taxon>Pseudomonadati</taxon>
        <taxon>Pseudomonadota</taxon>
        <taxon>Alphaproteobacteria</taxon>
        <taxon>Acetobacterales</taxon>
        <taxon>Roseomonadaceae</taxon>
        <taxon>Roseicella</taxon>
    </lineage>
</organism>
<accession>A0A327MAJ9</accession>
<evidence type="ECO:0000313" key="2">
    <source>
        <dbReference type="Proteomes" id="UP000249065"/>
    </source>
</evidence>